<protein>
    <submittedName>
        <fullName evidence="9">Secretion protein</fullName>
    </submittedName>
</protein>
<evidence type="ECO:0000256" key="2">
    <source>
        <dbReference type="ARBA" id="ARBA00009477"/>
    </source>
</evidence>
<dbReference type="PRINTS" id="PR01490">
    <property type="entry name" value="RTXTOXIND"/>
</dbReference>
<dbReference type="PANTHER" id="PTHR30386:SF26">
    <property type="entry name" value="TRANSPORT PROTEIN COMB"/>
    <property type="match status" value="1"/>
</dbReference>
<keyword evidence="3 7" id="KW-0812">Transmembrane</keyword>
<feature type="domain" description="AprE-like beta-barrel" evidence="8">
    <location>
        <begin position="351"/>
        <end position="426"/>
    </location>
</feature>
<feature type="transmembrane region" description="Helical" evidence="7">
    <location>
        <begin position="25"/>
        <end position="47"/>
    </location>
</feature>
<dbReference type="Gene3D" id="1.10.287.470">
    <property type="entry name" value="Helix hairpin bin"/>
    <property type="match status" value="1"/>
</dbReference>
<dbReference type="PANTHER" id="PTHR30386">
    <property type="entry name" value="MEMBRANE FUSION SUBUNIT OF EMRAB-TOLC MULTIDRUG EFFLUX PUMP"/>
    <property type="match status" value="1"/>
</dbReference>
<evidence type="ECO:0000256" key="7">
    <source>
        <dbReference type="SAM" id="Phobius"/>
    </source>
</evidence>
<dbReference type="GO" id="GO:0016020">
    <property type="term" value="C:membrane"/>
    <property type="evidence" value="ECO:0007669"/>
    <property type="project" value="UniProtKB-SubCell"/>
</dbReference>
<comment type="similarity">
    <text evidence="2">Belongs to the membrane fusion protein (MFP) (TC 8.A.1) family.</text>
</comment>
<dbReference type="Proteomes" id="UP000326678">
    <property type="component" value="Chromosome pGXM04"/>
</dbReference>
<dbReference type="InterPro" id="IPR050739">
    <property type="entry name" value="MFP"/>
</dbReference>
<evidence type="ECO:0000256" key="4">
    <source>
        <dbReference type="ARBA" id="ARBA00022989"/>
    </source>
</evidence>
<name>A0A5P8WIZ8_9NOSO</name>
<comment type="subcellular location">
    <subcellularLocation>
        <location evidence="1">Membrane</location>
        <topology evidence="1">Single-pass membrane protein</topology>
    </subcellularLocation>
</comment>
<keyword evidence="10" id="KW-1185">Reference proteome</keyword>
<proteinExistence type="inferred from homology"/>
<dbReference type="AlphaFoldDB" id="A0A5P8WIZ8"/>
<accession>A0A5P8WIZ8</accession>
<evidence type="ECO:0000256" key="1">
    <source>
        <dbReference type="ARBA" id="ARBA00004167"/>
    </source>
</evidence>
<evidence type="ECO:0000256" key="3">
    <source>
        <dbReference type="ARBA" id="ARBA00022692"/>
    </source>
</evidence>
<evidence type="ECO:0000256" key="6">
    <source>
        <dbReference type="SAM" id="Coils"/>
    </source>
</evidence>
<dbReference type="InterPro" id="IPR058982">
    <property type="entry name" value="Beta-barrel_AprE"/>
</dbReference>
<keyword evidence="4 7" id="KW-1133">Transmembrane helix</keyword>
<feature type="coiled-coil region" evidence="6">
    <location>
        <begin position="246"/>
        <end position="280"/>
    </location>
</feature>
<sequence>MFKSPRADQLRQAKSNEILPPISPWVTFGSMFLVGNFIAVLILSAIIKYPITVKAPGTIRPLGDLRIIQAASEGIIKKILGKENQVVQEGDVLALIDDSQLQTKKSQSKLNIQDYEMQLTQIGGQLQSLDTQQNSESQLINLTIASARVELSRNQRDYRDRQIITETEVQEALAVLELARDEMKRYHQLAKTGAISQLQIKEKEQAFKAAQARLERVRASLNPSDAQIAIATQRIAQEIAKGKTTLSILNKERKNLLQRKIEIQNQLNRERKNLQQIETEIKKTVIHAPESGTILKLNLRNLGQVVHIGESIAQIAPSHTALLIKSPIATQDISKIQICKLVRVSDCTEGKVMLRISSYPYPDYGTLKGAIRYVTPDTIISPRSEVRITQNNTPYYEVTIEPERLYLVKDNRKYFIQSGMEVTAEIFYKEETVIIFILKKARLLTDL</sequence>
<evidence type="ECO:0000259" key="8">
    <source>
        <dbReference type="Pfam" id="PF26002"/>
    </source>
</evidence>
<dbReference type="Pfam" id="PF26002">
    <property type="entry name" value="Beta-barrel_AprE"/>
    <property type="match status" value="1"/>
</dbReference>
<gene>
    <name evidence="9" type="ORF">GXM_10079</name>
</gene>
<evidence type="ECO:0000313" key="10">
    <source>
        <dbReference type="Proteomes" id="UP000326678"/>
    </source>
</evidence>
<dbReference type="EMBL" id="CP045231">
    <property type="protein sequence ID" value="QFS52815.1"/>
    <property type="molecule type" value="Genomic_DNA"/>
</dbReference>
<keyword evidence="5 7" id="KW-0472">Membrane</keyword>
<evidence type="ECO:0000313" key="9">
    <source>
        <dbReference type="EMBL" id="QFS52815.1"/>
    </source>
</evidence>
<keyword evidence="6" id="KW-0175">Coiled coil</keyword>
<organism evidence="9 10">
    <name type="scientific">Nostoc sphaeroides CCNUC1</name>
    <dbReference type="NCBI Taxonomy" id="2653204"/>
    <lineage>
        <taxon>Bacteria</taxon>
        <taxon>Bacillati</taxon>
        <taxon>Cyanobacteriota</taxon>
        <taxon>Cyanophyceae</taxon>
        <taxon>Nostocales</taxon>
        <taxon>Nostocaceae</taxon>
        <taxon>Nostoc</taxon>
    </lineage>
</organism>
<evidence type="ECO:0000256" key="5">
    <source>
        <dbReference type="ARBA" id="ARBA00023136"/>
    </source>
</evidence>
<dbReference type="KEGG" id="nsh:GXM_10079"/>
<reference evidence="9 10" key="1">
    <citation type="submission" date="2019-10" db="EMBL/GenBank/DDBJ databases">
        <title>Genomic and transcriptomic insights into the perfect genentic adaptation of a filamentous nitrogen-fixing cyanobacterium to rice fields.</title>
        <authorList>
            <person name="Chen Z."/>
        </authorList>
    </citation>
    <scope>NUCLEOTIDE SEQUENCE [LARGE SCALE GENOMIC DNA]</scope>
    <source>
        <strain evidence="9">CCNUC1</strain>
    </source>
</reference>
<dbReference type="SUPFAM" id="SSF111369">
    <property type="entry name" value="HlyD-like secretion proteins"/>
    <property type="match status" value="1"/>
</dbReference>